<feature type="transmembrane region" description="Helical" evidence="8">
    <location>
        <begin position="431"/>
        <end position="454"/>
    </location>
</feature>
<comment type="subcellular location">
    <subcellularLocation>
        <location evidence="1">Cell inner membrane</location>
        <topology evidence="1">Multi-pass membrane protein</topology>
    </subcellularLocation>
    <subcellularLocation>
        <location evidence="8">Cell membrane</location>
        <topology evidence="8">Multi-pass membrane protein</topology>
    </subcellularLocation>
</comment>
<evidence type="ECO:0000256" key="6">
    <source>
        <dbReference type="ARBA" id="ARBA00022989"/>
    </source>
</evidence>
<dbReference type="Proteomes" id="UP001603013">
    <property type="component" value="Unassembled WGS sequence"/>
</dbReference>
<evidence type="ECO:0000256" key="3">
    <source>
        <dbReference type="ARBA" id="ARBA00022475"/>
    </source>
</evidence>
<keyword evidence="3" id="KW-1003">Cell membrane</keyword>
<feature type="domain" description="ABC transmembrane type-1" evidence="10">
    <location>
        <begin position="361"/>
        <end position="551"/>
    </location>
</feature>
<dbReference type="PROSITE" id="PS50928">
    <property type="entry name" value="ABC_TM1"/>
    <property type="match status" value="2"/>
</dbReference>
<keyword evidence="7 8" id="KW-0472">Membrane</keyword>
<evidence type="ECO:0000256" key="9">
    <source>
        <dbReference type="SAM" id="MobiDB-lite"/>
    </source>
</evidence>
<keyword evidence="12" id="KW-1185">Reference proteome</keyword>
<name>A0ABW6YFC4_9ACTN</name>
<evidence type="ECO:0000313" key="11">
    <source>
        <dbReference type="EMBL" id="MFF8278473.1"/>
    </source>
</evidence>
<feature type="transmembrane region" description="Helical" evidence="8">
    <location>
        <begin position="168"/>
        <end position="188"/>
    </location>
</feature>
<gene>
    <name evidence="11" type="ORF">ACF05T_20560</name>
</gene>
<feature type="transmembrane region" description="Helical" evidence="8">
    <location>
        <begin position="475"/>
        <end position="498"/>
    </location>
</feature>
<dbReference type="InterPro" id="IPR000515">
    <property type="entry name" value="MetI-like"/>
</dbReference>
<comment type="caution">
    <text evidence="11">The sequence shown here is derived from an EMBL/GenBank/DDBJ whole genome shotgun (WGS) entry which is preliminary data.</text>
</comment>
<dbReference type="Gene3D" id="1.10.3720.10">
    <property type="entry name" value="MetI-like"/>
    <property type="match status" value="2"/>
</dbReference>
<feature type="domain" description="ABC transmembrane type-1" evidence="10">
    <location>
        <begin position="106"/>
        <end position="287"/>
    </location>
</feature>
<keyword evidence="5 8" id="KW-0812">Transmembrane</keyword>
<feature type="region of interest" description="Disordered" evidence="9">
    <location>
        <begin position="1"/>
        <end position="54"/>
    </location>
</feature>
<evidence type="ECO:0000256" key="5">
    <source>
        <dbReference type="ARBA" id="ARBA00022692"/>
    </source>
</evidence>
<evidence type="ECO:0000256" key="4">
    <source>
        <dbReference type="ARBA" id="ARBA00022519"/>
    </source>
</evidence>
<reference evidence="11 12" key="1">
    <citation type="submission" date="2024-10" db="EMBL/GenBank/DDBJ databases">
        <title>The Natural Products Discovery Center: Release of the First 8490 Sequenced Strains for Exploring Actinobacteria Biosynthetic Diversity.</title>
        <authorList>
            <person name="Kalkreuter E."/>
            <person name="Kautsar S.A."/>
            <person name="Yang D."/>
            <person name="Bader C.D."/>
            <person name="Teijaro C.N."/>
            <person name="Fluegel L."/>
            <person name="Davis C.M."/>
            <person name="Simpson J.R."/>
            <person name="Lauterbach L."/>
            <person name="Steele A.D."/>
            <person name="Gui C."/>
            <person name="Meng S."/>
            <person name="Li G."/>
            <person name="Viehrig K."/>
            <person name="Ye F."/>
            <person name="Su P."/>
            <person name="Kiefer A.F."/>
            <person name="Nichols A."/>
            <person name="Cepeda A.J."/>
            <person name="Yan W."/>
            <person name="Fan B."/>
            <person name="Jiang Y."/>
            <person name="Adhikari A."/>
            <person name="Zheng C.-J."/>
            <person name="Schuster L."/>
            <person name="Cowan T.M."/>
            <person name="Smanski M.J."/>
            <person name="Chevrette M.G."/>
            <person name="De Carvalho L.P.S."/>
            <person name="Shen B."/>
        </authorList>
    </citation>
    <scope>NUCLEOTIDE SEQUENCE [LARGE SCALE GENOMIC DNA]</scope>
    <source>
        <strain evidence="11 12">NPDC015755</strain>
    </source>
</reference>
<feature type="transmembrane region" description="Helical" evidence="8">
    <location>
        <begin position="61"/>
        <end position="83"/>
    </location>
</feature>
<accession>A0ABW6YFC4</accession>
<evidence type="ECO:0000256" key="7">
    <source>
        <dbReference type="ARBA" id="ARBA00023136"/>
    </source>
</evidence>
<feature type="transmembrane region" description="Helical" evidence="8">
    <location>
        <begin position="142"/>
        <end position="162"/>
    </location>
</feature>
<keyword evidence="6 8" id="KW-1133">Transmembrane helix</keyword>
<feature type="transmembrane region" description="Helical" evidence="8">
    <location>
        <begin position="365"/>
        <end position="387"/>
    </location>
</feature>
<organism evidence="11 12">
    <name type="scientific">Streptomyces lateritius</name>
    <dbReference type="NCBI Taxonomy" id="67313"/>
    <lineage>
        <taxon>Bacteria</taxon>
        <taxon>Bacillati</taxon>
        <taxon>Actinomycetota</taxon>
        <taxon>Actinomycetes</taxon>
        <taxon>Kitasatosporales</taxon>
        <taxon>Streptomycetaceae</taxon>
        <taxon>Streptomyces</taxon>
    </lineage>
</organism>
<feature type="transmembrane region" description="Helical" evidence="8">
    <location>
        <begin position="110"/>
        <end position="130"/>
    </location>
</feature>
<comment type="similarity">
    <text evidence="8">Belongs to the binding-protein-dependent transport system permease family.</text>
</comment>
<feature type="transmembrane region" description="Helical" evidence="8">
    <location>
        <begin position="227"/>
        <end position="249"/>
    </location>
</feature>
<dbReference type="PANTHER" id="PTHR43357:SF3">
    <property type="entry name" value="FE(3+)-TRANSPORT SYSTEM PERMEASE PROTEIN FBPB 2"/>
    <property type="match status" value="1"/>
</dbReference>
<evidence type="ECO:0000256" key="8">
    <source>
        <dbReference type="RuleBase" id="RU363032"/>
    </source>
</evidence>
<dbReference type="Pfam" id="PF00528">
    <property type="entry name" value="BPD_transp_1"/>
    <property type="match status" value="2"/>
</dbReference>
<dbReference type="PANTHER" id="PTHR43357">
    <property type="entry name" value="INNER MEMBRANE ABC TRANSPORTER PERMEASE PROTEIN YDCV"/>
    <property type="match status" value="1"/>
</dbReference>
<evidence type="ECO:0000259" key="10">
    <source>
        <dbReference type="PROSITE" id="PS50928"/>
    </source>
</evidence>
<sequence length="556" mass="57260">MRPGPSKERDGRRPAGLAATDPDPGTAAAEAAVPGPPLGPPGARTRSARTQAGRGVRRPPAVLVVPACLAALLALLPLGYLAVRALERGPGFAWDVVVGDRSAQLLGRSLGLAALVVAVCLVLGVSLAWLTVRTALPGARAWSVLATLPLAVPSYVAAFTWLSAFPELAGFWGAALALTLVSFPYVYLPVTAALRGIDPAQEEVARSLGLGPVRTFVRVILPQLRHAAAGGAVLVALYVFSDFGAVSLMRYDTFTRGIYTSYRASFDRTPAAALSVVLVVMTVALVWAEGRTRGRAGQARTGAGTARPAVPLPLGRGTAPALIWCAAVVTVAVAAPLGTLGYWLAVGSSATWDPAALADIAATTLGVAAAGAALTTLLALPVGVIAARHQGRLARLLEQSAYAGHALPGITVALSLVFFAVRYAEPVYQELPLLVCAYAVLFLPVAVAATRAAVLQAPPVLEDVARSLGRSPLRVLREVTVPLAAPGVAAGAALTFVVCMKELPATLLLRPTGMDTLATRLWTETGSGSFAAAAPYAATLILLAAVPSYLLGRHRT</sequence>
<dbReference type="SUPFAM" id="SSF161098">
    <property type="entry name" value="MetI-like"/>
    <property type="match status" value="2"/>
</dbReference>
<feature type="transmembrane region" description="Helical" evidence="8">
    <location>
        <begin position="530"/>
        <end position="551"/>
    </location>
</feature>
<keyword evidence="2 8" id="KW-0813">Transport</keyword>
<feature type="transmembrane region" description="Helical" evidence="8">
    <location>
        <begin position="399"/>
        <end position="419"/>
    </location>
</feature>
<dbReference type="InterPro" id="IPR035906">
    <property type="entry name" value="MetI-like_sf"/>
</dbReference>
<evidence type="ECO:0000313" key="12">
    <source>
        <dbReference type="Proteomes" id="UP001603013"/>
    </source>
</evidence>
<evidence type="ECO:0000256" key="1">
    <source>
        <dbReference type="ARBA" id="ARBA00004429"/>
    </source>
</evidence>
<proteinExistence type="inferred from homology"/>
<feature type="transmembrane region" description="Helical" evidence="8">
    <location>
        <begin position="321"/>
        <end position="345"/>
    </location>
</feature>
<feature type="compositionally biased region" description="Low complexity" evidence="9">
    <location>
        <begin position="17"/>
        <end position="33"/>
    </location>
</feature>
<feature type="compositionally biased region" description="Basic and acidic residues" evidence="9">
    <location>
        <begin position="1"/>
        <end position="13"/>
    </location>
</feature>
<dbReference type="RefSeq" id="WP_391935601.1">
    <property type="nucleotide sequence ID" value="NZ_JBIBSM010000010.1"/>
</dbReference>
<dbReference type="EMBL" id="JBIBSM010000010">
    <property type="protein sequence ID" value="MFF8278473.1"/>
    <property type="molecule type" value="Genomic_DNA"/>
</dbReference>
<feature type="transmembrane region" description="Helical" evidence="8">
    <location>
        <begin position="269"/>
        <end position="288"/>
    </location>
</feature>
<dbReference type="CDD" id="cd06261">
    <property type="entry name" value="TM_PBP2"/>
    <property type="match status" value="2"/>
</dbReference>
<protein>
    <submittedName>
        <fullName evidence="11">ABC transporter permease</fullName>
    </submittedName>
</protein>
<keyword evidence="4" id="KW-0997">Cell inner membrane</keyword>
<evidence type="ECO:0000256" key="2">
    <source>
        <dbReference type="ARBA" id="ARBA00022448"/>
    </source>
</evidence>